<keyword evidence="2" id="KW-0808">Transferase</keyword>
<dbReference type="STRING" id="96561.Dole_1085"/>
<dbReference type="GO" id="GO:0032259">
    <property type="term" value="P:methylation"/>
    <property type="evidence" value="ECO:0007669"/>
    <property type="project" value="UniProtKB-KW"/>
</dbReference>
<name>A8ZX36_DESOH</name>
<dbReference type="InterPro" id="IPR029063">
    <property type="entry name" value="SAM-dependent_MTases_sf"/>
</dbReference>
<dbReference type="AlphaFoldDB" id="A8ZX36"/>
<keyword evidence="3" id="KW-1185">Reference proteome</keyword>
<dbReference type="eggNOG" id="COG2226">
    <property type="taxonomic scope" value="Bacteria"/>
</dbReference>
<dbReference type="HOGENOM" id="CLU_081790_1_0_7"/>
<dbReference type="Gene3D" id="3.40.50.150">
    <property type="entry name" value="Vaccinia Virus protein VP39"/>
    <property type="match status" value="1"/>
</dbReference>
<dbReference type="Pfam" id="PF13649">
    <property type="entry name" value="Methyltransf_25"/>
    <property type="match status" value="1"/>
</dbReference>
<evidence type="ECO:0000313" key="2">
    <source>
        <dbReference type="EMBL" id="ABW66892.1"/>
    </source>
</evidence>
<gene>
    <name evidence="2" type="ordered locus">Dole_1085</name>
</gene>
<dbReference type="EMBL" id="CP000859">
    <property type="protein sequence ID" value="ABW66892.1"/>
    <property type="molecule type" value="Genomic_DNA"/>
</dbReference>
<dbReference type="InterPro" id="IPR041698">
    <property type="entry name" value="Methyltransf_25"/>
</dbReference>
<evidence type="ECO:0000259" key="1">
    <source>
        <dbReference type="Pfam" id="PF13649"/>
    </source>
</evidence>
<reference evidence="2 3" key="1">
    <citation type="submission" date="2007-10" db="EMBL/GenBank/DDBJ databases">
        <title>Complete sequence of Desulfococcus oleovorans Hxd3.</title>
        <authorList>
            <consortium name="US DOE Joint Genome Institute"/>
            <person name="Copeland A."/>
            <person name="Lucas S."/>
            <person name="Lapidus A."/>
            <person name="Barry K."/>
            <person name="Glavina del Rio T."/>
            <person name="Dalin E."/>
            <person name="Tice H."/>
            <person name="Pitluck S."/>
            <person name="Kiss H."/>
            <person name="Brettin T."/>
            <person name="Bruce D."/>
            <person name="Detter J.C."/>
            <person name="Han C."/>
            <person name="Schmutz J."/>
            <person name="Larimer F."/>
            <person name="Land M."/>
            <person name="Hauser L."/>
            <person name="Kyrpides N."/>
            <person name="Kim E."/>
            <person name="Wawrik B."/>
            <person name="Richardson P."/>
        </authorList>
    </citation>
    <scope>NUCLEOTIDE SEQUENCE [LARGE SCALE GENOMIC DNA]</scope>
    <source>
        <strain evidence="3">DSM 6200 / JCM 39069 / Hxd3</strain>
    </source>
</reference>
<evidence type="ECO:0000313" key="3">
    <source>
        <dbReference type="Proteomes" id="UP000008561"/>
    </source>
</evidence>
<dbReference type="CDD" id="cd02440">
    <property type="entry name" value="AdoMet_MTases"/>
    <property type="match status" value="1"/>
</dbReference>
<organism evidence="2 3">
    <name type="scientific">Desulfosudis oleivorans (strain DSM 6200 / JCM 39069 / Hxd3)</name>
    <name type="common">Desulfococcus oleovorans</name>
    <dbReference type="NCBI Taxonomy" id="96561"/>
    <lineage>
        <taxon>Bacteria</taxon>
        <taxon>Pseudomonadati</taxon>
        <taxon>Thermodesulfobacteriota</taxon>
        <taxon>Desulfobacteria</taxon>
        <taxon>Desulfobacterales</taxon>
        <taxon>Desulfosudaceae</taxon>
        <taxon>Desulfosudis</taxon>
    </lineage>
</organism>
<proteinExistence type="predicted"/>
<dbReference type="OrthoDB" id="9800454at2"/>
<dbReference type="KEGG" id="dol:Dole_1085"/>
<protein>
    <submittedName>
        <fullName evidence="2">Methyltransferase type 12</fullName>
    </submittedName>
</protein>
<keyword evidence="2" id="KW-0489">Methyltransferase</keyword>
<dbReference type="SUPFAM" id="SSF53335">
    <property type="entry name" value="S-adenosyl-L-methionine-dependent methyltransferases"/>
    <property type="match status" value="1"/>
</dbReference>
<dbReference type="GO" id="GO:0008168">
    <property type="term" value="F:methyltransferase activity"/>
    <property type="evidence" value="ECO:0007669"/>
    <property type="project" value="UniProtKB-KW"/>
</dbReference>
<dbReference type="Proteomes" id="UP000008561">
    <property type="component" value="Chromosome"/>
</dbReference>
<accession>A8ZX36</accession>
<feature type="domain" description="Methyltransferase" evidence="1">
    <location>
        <begin position="55"/>
        <end position="149"/>
    </location>
</feature>
<dbReference type="RefSeq" id="WP_012174510.1">
    <property type="nucleotide sequence ID" value="NC_009943.1"/>
</dbReference>
<dbReference type="PANTHER" id="PTHR43591">
    <property type="entry name" value="METHYLTRANSFERASE"/>
    <property type="match status" value="1"/>
</dbReference>
<sequence>MKLTKFENFHEISGLFDQCAMDYDRDRPVLVPCFDDFYGAALSAIPFAPNVPIKVLDLGAGTGLLSAMVADLFPSAVIHLTDMSKAMLDQARQRFGDTPRVTYAVQEHTRLSARSKYDLVISALSIHHLDHPDKQALFEKIYRALSPGGMFINADQALGPSAEVEDAWHRQWLADIEAVGLPEPAWSQAMERVRLDINATLDDQLAWLENAGFEDVACRYQRFRFVVYSGRRKEI</sequence>